<protein>
    <submittedName>
        <fullName evidence="2">Uncharacterized protein</fullName>
    </submittedName>
</protein>
<reference evidence="2" key="1">
    <citation type="submission" date="2022-07" db="EMBL/GenBank/DDBJ databases">
        <title>Phylogenomic reconstructions and comparative analyses of Kickxellomycotina fungi.</title>
        <authorList>
            <person name="Reynolds N.K."/>
            <person name="Stajich J.E."/>
            <person name="Barry K."/>
            <person name="Grigoriev I.V."/>
            <person name="Crous P."/>
            <person name="Smith M.E."/>
        </authorList>
    </citation>
    <scope>NUCLEOTIDE SEQUENCE</scope>
    <source>
        <strain evidence="2">RSA 567</strain>
    </source>
</reference>
<accession>A0A9W8AX52</accession>
<dbReference type="AlphaFoldDB" id="A0A9W8AX52"/>
<keyword evidence="3" id="KW-1185">Reference proteome</keyword>
<name>A0A9W8AX52_9FUNG</name>
<gene>
    <name evidence="2" type="ORF">H4R34_006375</name>
</gene>
<keyword evidence="1" id="KW-0812">Transmembrane</keyword>
<dbReference type="Proteomes" id="UP001151582">
    <property type="component" value="Unassembled WGS sequence"/>
</dbReference>
<evidence type="ECO:0000313" key="2">
    <source>
        <dbReference type="EMBL" id="KAJ1967596.1"/>
    </source>
</evidence>
<organism evidence="2 3">
    <name type="scientific">Dimargaris verticillata</name>
    <dbReference type="NCBI Taxonomy" id="2761393"/>
    <lineage>
        <taxon>Eukaryota</taxon>
        <taxon>Fungi</taxon>
        <taxon>Fungi incertae sedis</taxon>
        <taxon>Zoopagomycota</taxon>
        <taxon>Kickxellomycotina</taxon>
        <taxon>Dimargaritomycetes</taxon>
        <taxon>Dimargaritales</taxon>
        <taxon>Dimargaritaceae</taxon>
        <taxon>Dimargaris</taxon>
    </lineage>
</organism>
<evidence type="ECO:0000313" key="3">
    <source>
        <dbReference type="Proteomes" id="UP001151582"/>
    </source>
</evidence>
<proteinExistence type="predicted"/>
<sequence length="214" mass="23823">LTAREAADEFYKVQTGQSALNPAAIVDTPPATMANANRGQNGSNRGATFRKIMGLSSSSDGDATNSGSDSEAVVNGMIRAQKIQFVWLDIAKWDKYLHRVFGMPRSQLPRVLMTRPKDEVYFDSDANRSPLRLTSSTQLVATVKASLRNELPMSYTNGFLVGSIRSSYRRITGSLGYAMAHPFKSFMFMVMVAGAFYYFYRLRTEGRFKPQKAD</sequence>
<dbReference type="OrthoDB" id="427280at2759"/>
<keyword evidence="1" id="KW-0472">Membrane</keyword>
<keyword evidence="1" id="KW-1133">Transmembrane helix</keyword>
<comment type="caution">
    <text evidence="2">The sequence shown here is derived from an EMBL/GenBank/DDBJ whole genome shotgun (WGS) entry which is preliminary data.</text>
</comment>
<evidence type="ECO:0000256" key="1">
    <source>
        <dbReference type="SAM" id="Phobius"/>
    </source>
</evidence>
<feature type="non-terminal residue" evidence="2">
    <location>
        <position position="1"/>
    </location>
</feature>
<dbReference type="EMBL" id="JANBQB010002310">
    <property type="protein sequence ID" value="KAJ1967596.1"/>
    <property type="molecule type" value="Genomic_DNA"/>
</dbReference>
<feature type="transmembrane region" description="Helical" evidence="1">
    <location>
        <begin position="175"/>
        <end position="200"/>
    </location>
</feature>